<keyword evidence="1" id="KW-0813">Transport</keyword>
<evidence type="ECO:0000256" key="2">
    <source>
        <dbReference type="SAM" id="SignalP"/>
    </source>
</evidence>
<proteinExistence type="inferred from homology"/>
<dbReference type="OrthoDB" id="1876592at2759"/>
<protein>
    <recommendedName>
        <fullName evidence="1">Non-specific lipid-transfer protein</fullName>
    </recommendedName>
</protein>
<dbReference type="Gene3D" id="1.10.110.10">
    <property type="entry name" value="Plant lipid-transfer and hydrophobic proteins"/>
    <property type="match status" value="1"/>
</dbReference>
<keyword evidence="2" id="KW-0732">Signal</keyword>
<sequence>MENKVCGFTVLFLLCILRAVTMHTICASATPTVSCGNALSELASCGGYLVGHGTDKPSTACCTAVSSLDHMAKTTAERKLLCQCFQDTASSFGVSLEKASKLPILCKLNIKVAPGMNCNKL</sequence>
<gene>
    <name evidence="4" type="ORF">ZOSMA_19G00250</name>
</gene>
<dbReference type="CDD" id="cd01960">
    <property type="entry name" value="nsLTP1"/>
    <property type="match status" value="1"/>
</dbReference>
<feature type="domain" description="Bifunctional inhibitor/plant lipid transfer protein/seed storage helical" evidence="3">
    <location>
        <begin position="35"/>
        <end position="118"/>
    </location>
</feature>
<dbReference type="PANTHER" id="PTHR33076">
    <property type="entry name" value="NON-SPECIFIC LIPID-TRANSFER PROTEIN 2-RELATED"/>
    <property type="match status" value="1"/>
</dbReference>
<dbReference type="Proteomes" id="UP000036987">
    <property type="component" value="Unassembled WGS sequence"/>
</dbReference>
<accession>A0A0K9PMZ6</accession>
<dbReference type="SUPFAM" id="SSF47699">
    <property type="entry name" value="Bifunctional inhibitor/lipid-transfer protein/seed storage 2S albumin"/>
    <property type="match status" value="1"/>
</dbReference>
<evidence type="ECO:0000256" key="1">
    <source>
        <dbReference type="RuleBase" id="RU000628"/>
    </source>
</evidence>
<dbReference type="InterPro" id="IPR016140">
    <property type="entry name" value="Bifunc_inhib/LTP/seed_store"/>
</dbReference>
<keyword evidence="1" id="KW-0446">Lipid-binding</keyword>
<keyword evidence="5" id="KW-1185">Reference proteome</keyword>
<dbReference type="EMBL" id="LFYR01000728">
    <property type="protein sequence ID" value="KMZ70443.1"/>
    <property type="molecule type" value="Genomic_DNA"/>
</dbReference>
<evidence type="ECO:0000313" key="5">
    <source>
        <dbReference type="Proteomes" id="UP000036987"/>
    </source>
</evidence>
<dbReference type="GO" id="GO:0008289">
    <property type="term" value="F:lipid binding"/>
    <property type="evidence" value="ECO:0007669"/>
    <property type="project" value="UniProtKB-KW"/>
</dbReference>
<feature type="signal peptide" evidence="2">
    <location>
        <begin position="1"/>
        <end position="22"/>
    </location>
</feature>
<dbReference type="InterPro" id="IPR000528">
    <property type="entry name" value="Plant_nsLTP"/>
</dbReference>
<dbReference type="PRINTS" id="PR00382">
    <property type="entry name" value="LIPIDTRNSFER"/>
</dbReference>
<dbReference type="OMA" id="MHTICAS"/>
<comment type="similarity">
    <text evidence="1">Belongs to the plant LTP family.</text>
</comment>
<evidence type="ECO:0000259" key="3">
    <source>
        <dbReference type="SMART" id="SM00499"/>
    </source>
</evidence>
<comment type="function">
    <text evidence="1">Plant non-specific lipid-transfer proteins transfer phospholipids as well as galactolipids across membranes. May play a role in wax or cutin deposition in the cell walls of expanding epidermal cells and certain secretory tissues.</text>
</comment>
<comment type="caution">
    <text evidence="4">The sequence shown here is derived from an EMBL/GenBank/DDBJ whole genome shotgun (WGS) entry which is preliminary data.</text>
</comment>
<dbReference type="InterPro" id="IPR036312">
    <property type="entry name" value="Bifun_inhib/LTP/seed_sf"/>
</dbReference>
<dbReference type="AlphaFoldDB" id="A0A0K9PMZ6"/>
<dbReference type="GO" id="GO:0006869">
    <property type="term" value="P:lipid transport"/>
    <property type="evidence" value="ECO:0007669"/>
    <property type="project" value="InterPro"/>
</dbReference>
<organism evidence="4 5">
    <name type="scientific">Zostera marina</name>
    <name type="common">Eelgrass</name>
    <dbReference type="NCBI Taxonomy" id="29655"/>
    <lineage>
        <taxon>Eukaryota</taxon>
        <taxon>Viridiplantae</taxon>
        <taxon>Streptophyta</taxon>
        <taxon>Embryophyta</taxon>
        <taxon>Tracheophyta</taxon>
        <taxon>Spermatophyta</taxon>
        <taxon>Magnoliopsida</taxon>
        <taxon>Liliopsida</taxon>
        <taxon>Zosteraceae</taxon>
        <taxon>Zostera</taxon>
    </lineage>
</organism>
<name>A0A0K9PMZ6_ZOSMR</name>
<evidence type="ECO:0000313" key="4">
    <source>
        <dbReference type="EMBL" id="KMZ70443.1"/>
    </source>
</evidence>
<reference evidence="5" key="1">
    <citation type="journal article" date="2016" name="Nature">
        <title>The genome of the seagrass Zostera marina reveals angiosperm adaptation to the sea.</title>
        <authorList>
            <person name="Olsen J.L."/>
            <person name="Rouze P."/>
            <person name="Verhelst B."/>
            <person name="Lin Y.-C."/>
            <person name="Bayer T."/>
            <person name="Collen J."/>
            <person name="Dattolo E."/>
            <person name="De Paoli E."/>
            <person name="Dittami S."/>
            <person name="Maumus F."/>
            <person name="Michel G."/>
            <person name="Kersting A."/>
            <person name="Lauritano C."/>
            <person name="Lohaus R."/>
            <person name="Toepel M."/>
            <person name="Tonon T."/>
            <person name="Vanneste K."/>
            <person name="Amirebrahimi M."/>
            <person name="Brakel J."/>
            <person name="Bostroem C."/>
            <person name="Chovatia M."/>
            <person name="Grimwood J."/>
            <person name="Jenkins J.W."/>
            <person name="Jueterbock A."/>
            <person name="Mraz A."/>
            <person name="Stam W.T."/>
            <person name="Tice H."/>
            <person name="Bornberg-Bauer E."/>
            <person name="Green P.J."/>
            <person name="Pearson G.A."/>
            <person name="Procaccini G."/>
            <person name="Duarte C.M."/>
            <person name="Schmutz J."/>
            <person name="Reusch T.B.H."/>
            <person name="Van de Peer Y."/>
        </authorList>
    </citation>
    <scope>NUCLEOTIDE SEQUENCE [LARGE SCALE GENOMIC DNA]</scope>
    <source>
        <strain evidence="5">cv. Finnish</strain>
    </source>
</reference>
<feature type="chain" id="PRO_5005527855" description="Non-specific lipid-transfer protein" evidence="2">
    <location>
        <begin position="23"/>
        <end position="121"/>
    </location>
</feature>
<dbReference type="SMART" id="SM00499">
    <property type="entry name" value="AAI"/>
    <property type="match status" value="1"/>
</dbReference>
<dbReference type="Pfam" id="PF00234">
    <property type="entry name" value="Tryp_alpha_amyl"/>
    <property type="match status" value="1"/>
</dbReference>